<dbReference type="SMART" id="SM00382">
    <property type="entry name" value="AAA"/>
    <property type="match status" value="1"/>
</dbReference>
<evidence type="ECO:0000256" key="3">
    <source>
        <dbReference type="ARBA" id="ARBA00022840"/>
    </source>
</evidence>
<dbReference type="Gene3D" id="3.40.50.300">
    <property type="entry name" value="P-loop containing nucleotide triphosphate hydrolases"/>
    <property type="match status" value="1"/>
</dbReference>
<dbReference type="InterPro" id="IPR050153">
    <property type="entry name" value="Metal_Ion_Import_ABC"/>
</dbReference>
<accession>A0A5B8YK71</accession>
<feature type="domain" description="ABC transporter" evidence="4">
    <location>
        <begin position="15"/>
        <end position="255"/>
    </location>
</feature>
<dbReference type="Proteomes" id="UP000321954">
    <property type="component" value="Chromosome"/>
</dbReference>
<dbReference type="PROSITE" id="PS50893">
    <property type="entry name" value="ABC_TRANSPORTER_2"/>
    <property type="match status" value="1"/>
</dbReference>
<evidence type="ECO:0000259" key="4">
    <source>
        <dbReference type="PROSITE" id="PS50893"/>
    </source>
</evidence>
<dbReference type="CDD" id="cd03214">
    <property type="entry name" value="ABC_Iron-Siderophores_B12_Hemin"/>
    <property type="match status" value="1"/>
</dbReference>
<dbReference type="GO" id="GO:0016887">
    <property type="term" value="F:ATP hydrolysis activity"/>
    <property type="evidence" value="ECO:0007669"/>
    <property type="project" value="InterPro"/>
</dbReference>
<dbReference type="Pfam" id="PF00005">
    <property type="entry name" value="ABC_tran"/>
    <property type="match status" value="1"/>
</dbReference>
<dbReference type="InterPro" id="IPR003439">
    <property type="entry name" value="ABC_transporter-like_ATP-bd"/>
</dbReference>
<evidence type="ECO:0000256" key="2">
    <source>
        <dbReference type="ARBA" id="ARBA00022741"/>
    </source>
</evidence>
<keyword evidence="2" id="KW-0547">Nucleotide-binding</keyword>
<dbReference type="FunFam" id="3.40.50.300:FF:000134">
    <property type="entry name" value="Iron-enterobactin ABC transporter ATP-binding protein"/>
    <property type="match status" value="1"/>
</dbReference>
<dbReference type="AlphaFoldDB" id="A0A5B8YK71"/>
<dbReference type="GO" id="GO:0005524">
    <property type="term" value="F:ATP binding"/>
    <property type="evidence" value="ECO:0007669"/>
    <property type="project" value="UniProtKB-KW"/>
</dbReference>
<reference evidence="5 6" key="1">
    <citation type="submission" date="2019-08" db="EMBL/GenBank/DDBJ databases">
        <title>Antarcticibacterium arcticum sp. nov., a bacterium isolated from marine sediment of the Canadian Beaufort Sea.</title>
        <authorList>
            <person name="Lee Y.M."/>
            <person name="Baek K."/>
            <person name="Lee D.-H."/>
            <person name="Shin S.C."/>
            <person name="Jin Y.K."/>
            <person name="Park Y."/>
        </authorList>
    </citation>
    <scope>NUCLEOTIDE SEQUENCE [LARGE SCALE GENOMIC DNA]</scope>
    <source>
        <strain evidence="5 6">PAMC 28998</strain>
    </source>
</reference>
<evidence type="ECO:0000313" key="5">
    <source>
        <dbReference type="EMBL" id="QED37237.1"/>
    </source>
</evidence>
<dbReference type="InterPro" id="IPR027417">
    <property type="entry name" value="P-loop_NTPase"/>
</dbReference>
<protein>
    <submittedName>
        <fullName evidence="5">ABC transporter ATP-binding protein</fullName>
    </submittedName>
</protein>
<dbReference type="PANTHER" id="PTHR42734:SF21">
    <property type="entry name" value="IRON ABC TRANSPORTER, ATP-BINDING PROTEIN"/>
    <property type="match status" value="1"/>
</dbReference>
<keyword evidence="3 5" id="KW-0067">ATP-binding</keyword>
<keyword evidence="1" id="KW-0813">Transport</keyword>
<dbReference type="OrthoDB" id="9787851at2"/>
<dbReference type="PANTHER" id="PTHR42734">
    <property type="entry name" value="METAL TRANSPORT SYSTEM ATP-BINDING PROTEIN TM_0124-RELATED"/>
    <property type="match status" value="1"/>
</dbReference>
<evidence type="ECO:0000313" key="6">
    <source>
        <dbReference type="Proteomes" id="UP000321954"/>
    </source>
</evidence>
<gene>
    <name evidence="5" type="ORF">FK178_05710</name>
</gene>
<dbReference type="KEGG" id="anp:FK178_05710"/>
<dbReference type="EMBL" id="CP042476">
    <property type="protein sequence ID" value="QED37237.1"/>
    <property type="molecule type" value="Genomic_DNA"/>
</dbReference>
<keyword evidence="6" id="KW-1185">Reference proteome</keyword>
<proteinExistence type="predicted"/>
<name>A0A5B8YK71_9FLAO</name>
<organism evidence="5 6">
    <name type="scientific">Antarcticibacterium arcticum</name>
    <dbReference type="NCBI Taxonomy" id="2585771"/>
    <lineage>
        <taxon>Bacteria</taxon>
        <taxon>Pseudomonadati</taxon>
        <taxon>Bacteroidota</taxon>
        <taxon>Flavobacteriia</taxon>
        <taxon>Flavobacteriales</taxon>
        <taxon>Flavobacteriaceae</taxon>
        <taxon>Antarcticibacterium</taxon>
    </lineage>
</organism>
<evidence type="ECO:0000256" key="1">
    <source>
        <dbReference type="ARBA" id="ARBA00022448"/>
    </source>
</evidence>
<sequence length="269" mass="30016">MFILVIKKENSNIILETDNLQVGYRSKKVENLIASNIRLEVKEGELVAIIGINGVGKSTLLRSLSGVQDALRGEIIIGGESLKTISSGKLSELISIVLTEQPISKNLSVFELIALGRQPYTNWIGSLTNNDLEHIRKAIKLVDIEPLEHKKCYELSDGQLQKVLIARAIAQDTPLIILDEPTTHLDIYHQAYVLKLLKDLTKQTGKGILFATHEINLAIQLCDRIVLMHNQKVITGTPADLIKEDVFSHMFPGDLIVFDKLFQSFKINT</sequence>
<dbReference type="InterPro" id="IPR003593">
    <property type="entry name" value="AAA+_ATPase"/>
</dbReference>
<dbReference type="SUPFAM" id="SSF52540">
    <property type="entry name" value="P-loop containing nucleoside triphosphate hydrolases"/>
    <property type="match status" value="1"/>
</dbReference>